<evidence type="ECO:0000313" key="3">
    <source>
        <dbReference type="Proteomes" id="UP000054359"/>
    </source>
</evidence>
<evidence type="ECO:0000313" key="2">
    <source>
        <dbReference type="EMBL" id="KFM57784.1"/>
    </source>
</evidence>
<keyword evidence="1" id="KW-0472">Membrane</keyword>
<dbReference type="EMBL" id="KK112488">
    <property type="protein sequence ID" value="KFM57784.1"/>
    <property type="molecule type" value="Genomic_DNA"/>
</dbReference>
<gene>
    <name evidence="2" type="ORF">X975_26161</name>
</gene>
<sequence length="51" mass="6046">MLFHSETDSLYVDLFEQKFSFLFHIISSVPLTTFMLIVKLPQFMRGNILSY</sequence>
<accession>A0A087SY45</accession>
<protein>
    <submittedName>
        <fullName evidence="2">Uncharacterized protein</fullName>
    </submittedName>
</protein>
<dbReference type="Proteomes" id="UP000054359">
    <property type="component" value="Unassembled WGS sequence"/>
</dbReference>
<evidence type="ECO:0000256" key="1">
    <source>
        <dbReference type="SAM" id="Phobius"/>
    </source>
</evidence>
<feature type="non-terminal residue" evidence="2">
    <location>
        <position position="51"/>
    </location>
</feature>
<keyword evidence="1" id="KW-0812">Transmembrane</keyword>
<name>A0A087SY45_STEMI</name>
<keyword evidence="3" id="KW-1185">Reference proteome</keyword>
<feature type="transmembrane region" description="Helical" evidence="1">
    <location>
        <begin position="20"/>
        <end position="38"/>
    </location>
</feature>
<proteinExistence type="predicted"/>
<dbReference type="AlphaFoldDB" id="A0A087SY45"/>
<organism evidence="2 3">
    <name type="scientific">Stegodyphus mimosarum</name>
    <name type="common">African social velvet spider</name>
    <dbReference type="NCBI Taxonomy" id="407821"/>
    <lineage>
        <taxon>Eukaryota</taxon>
        <taxon>Metazoa</taxon>
        <taxon>Ecdysozoa</taxon>
        <taxon>Arthropoda</taxon>
        <taxon>Chelicerata</taxon>
        <taxon>Arachnida</taxon>
        <taxon>Araneae</taxon>
        <taxon>Araneomorphae</taxon>
        <taxon>Entelegynae</taxon>
        <taxon>Eresoidea</taxon>
        <taxon>Eresidae</taxon>
        <taxon>Stegodyphus</taxon>
    </lineage>
</organism>
<reference evidence="2 3" key="1">
    <citation type="submission" date="2013-11" db="EMBL/GenBank/DDBJ databases">
        <title>Genome sequencing of Stegodyphus mimosarum.</title>
        <authorList>
            <person name="Bechsgaard J."/>
        </authorList>
    </citation>
    <scope>NUCLEOTIDE SEQUENCE [LARGE SCALE GENOMIC DNA]</scope>
</reference>
<keyword evidence="1" id="KW-1133">Transmembrane helix</keyword>